<name>A0A8B6ET99_MYTGA</name>
<comment type="caution">
    <text evidence="5">The sequence shown here is derived from an EMBL/GenBank/DDBJ whole genome shotgun (WGS) entry which is preliminary data.</text>
</comment>
<dbReference type="PANTHER" id="PTHR24171:SF9">
    <property type="entry name" value="ANKYRIN REPEAT DOMAIN-CONTAINING PROTEIN 39"/>
    <property type="match status" value="1"/>
</dbReference>
<reference evidence="5" key="1">
    <citation type="submission" date="2018-11" db="EMBL/GenBank/DDBJ databases">
        <authorList>
            <person name="Alioto T."/>
            <person name="Alioto T."/>
        </authorList>
    </citation>
    <scope>NUCLEOTIDE SEQUENCE</scope>
</reference>
<dbReference type="AlphaFoldDB" id="A0A8B6ET99"/>
<dbReference type="Pfam" id="PF20720">
    <property type="entry name" value="nSTAND3"/>
    <property type="match status" value="1"/>
</dbReference>
<evidence type="ECO:0000256" key="1">
    <source>
        <dbReference type="ARBA" id="ARBA00022737"/>
    </source>
</evidence>
<sequence>MNCFSDQIQIQDWEKNDEMFVSTRASVYVLEYLKNNSCLTLTGSSRVGKSFIARHTVLVLQKQEYKLISVRKPDDMGNYYQPGKQIVFIVDDICGNFTANQQQIESWQQLLPVINTVIADKCCKIIVSCRLQVYKDYKDDKFNILVPFKSCECNLKSDKLSLTAVEKNIMANTYIGSNLDSIDKLAQNSELFPLLCYLYNGGKHRDVKEFFQNPFIVYQNELNSLCRYGDEVNYKICILALLVLFNNQLNEKWFQGKVTNEQRHIIEDTCEACRLNRSTYKSELKEALLTLDGTFVYKQKGIYRTVHDKLFDFLAHYFGQKMIECFVDHGDSNLLHERFVMKTPPDAKNKKIPDAYLELYLDRLIKYWSAGNVRLIFENNNMEIQLFRQQVKQHLKQLDELEQVTLASAIDTVLPKEHHESGDTPLTRACYHGYTDMVQWMLQNYVDVNQCRDDKVTRLFSASQNGHTDVVVLLLERNSNVDLCDHDGCNPLHMASQQGHTDKSCC</sequence>
<gene>
    <name evidence="5" type="ORF">MGAL_10B036931</name>
</gene>
<dbReference type="InterPro" id="IPR049050">
    <property type="entry name" value="nSTAND3"/>
</dbReference>
<keyword evidence="2 3" id="KW-0040">ANK repeat</keyword>
<protein>
    <recommendedName>
        <fullName evidence="4">Novel STAND NTPase 3 domain-containing protein</fullName>
    </recommendedName>
</protein>
<dbReference type="SMART" id="SM00248">
    <property type="entry name" value="ANK"/>
    <property type="match status" value="2"/>
</dbReference>
<dbReference type="PROSITE" id="PS50088">
    <property type="entry name" value="ANK_REPEAT"/>
    <property type="match status" value="2"/>
</dbReference>
<feature type="repeat" description="ANK" evidence="3">
    <location>
        <begin position="421"/>
        <end position="453"/>
    </location>
</feature>
<evidence type="ECO:0000256" key="3">
    <source>
        <dbReference type="PROSITE-ProRule" id="PRU00023"/>
    </source>
</evidence>
<keyword evidence="1" id="KW-0677">Repeat</keyword>
<dbReference type="EMBL" id="UYJE01005664">
    <property type="protein sequence ID" value="VDI39249.1"/>
    <property type="molecule type" value="Genomic_DNA"/>
</dbReference>
<feature type="domain" description="Novel STAND NTPase 3" evidence="4">
    <location>
        <begin position="20"/>
        <end position="170"/>
    </location>
</feature>
<proteinExistence type="predicted"/>
<evidence type="ECO:0000256" key="2">
    <source>
        <dbReference type="ARBA" id="ARBA00023043"/>
    </source>
</evidence>
<dbReference type="PANTHER" id="PTHR24171">
    <property type="entry name" value="ANKYRIN REPEAT DOMAIN-CONTAINING PROTEIN 39-RELATED"/>
    <property type="match status" value="1"/>
</dbReference>
<accession>A0A8B6ET99</accession>
<dbReference type="Pfam" id="PF12796">
    <property type="entry name" value="Ank_2"/>
    <property type="match status" value="1"/>
</dbReference>
<dbReference type="InterPro" id="IPR036770">
    <property type="entry name" value="Ankyrin_rpt-contain_sf"/>
</dbReference>
<evidence type="ECO:0000313" key="5">
    <source>
        <dbReference type="EMBL" id="VDI39249.1"/>
    </source>
</evidence>
<evidence type="ECO:0000259" key="4">
    <source>
        <dbReference type="Pfam" id="PF20720"/>
    </source>
</evidence>
<dbReference type="InterPro" id="IPR002110">
    <property type="entry name" value="Ankyrin_rpt"/>
</dbReference>
<dbReference type="Gene3D" id="1.25.40.20">
    <property type="entry name" value="Ankyrin repeat-containing domain"/>
    <property type="match status" value="1"/>
</dbReference>
<feature type="repeat" description="ANK" evidence="3">
    <location>
        <begin position="454"/>
        <end position="486"/>
    </location>
</feature>
<dbReference type="OrthoDB" id="59416at2759"/>
<keyword evidence="6" id="KW-1185">Reference proteome</keyword>
<dbReference type="SUPFAM" id="SSF48403">
    <property type="entry name" value="Ankyrin repeat"/>
    <property type="match status" value="1"/>
</dbReference>
<evidence type="ECO:0000313" key="6">
    <source>
        <dbReference type="Proteomes" id="UP000596742"/>
    </source>
</evidence>
<dbReference type="Proteomes" id="UP000596742">
    <property type="component" value="Unassembled WGS sequence"/>
</dbReference>
<organism evidence="5 6">
    <name type="scientific">Mytilus galloprovincialis</name>
    <name type="common">Mediterranean mussel</name>
    <dbReference type="NCBI Taxonomy" id="29158"/>
    <lineage>
        <taxon>Eukaryota</taxon>
        <taxon>Metazoa</taxon>
        <taxon>Spiralia</taxon>
        <taxon>Lophotrochozoa</taxon>
        <taxon>Mollusca</taxon>
        <taxon>Bivalvia</taxon>
        <taxon>Autobranchia</taxon>
        <taxon>Pteriomorphia</taxon>
        <taxon>Mytilida</taxon>
        <taxon>Mytiloidea</taxon>
        <taxon>Mytilidae</taxon>
        <taxon>Mytilinae</taxon>
        <taxon>Mytilus</taxon>
    </lineage>
</organism>
<dbReference type="PROSITE" id="PS50297">
    <property type="entry name" value="ANK_REP_REGION"/>
    <property type="match status" value="1"/>
</dbReference>